<evidence type="ECO:0000313" key="2">
    <source>
        <dbReference type="EMBL" id="CAI9149479.1"/>
    </source>
</evidence>
<dbReference type="Proteomes" id="UP001176941">
    <property type="component" value="Unassembled WGS sequence"/>
</dbReference>
<gene>
    <name evidence="2" type="ORF">MRATA1EN1_LOCUS31097</name>
</gene>
<evidence type="ECO:0000313" key="3">
    <source>
        <dbReference type="Proteomes" id="UP001176941"/>
    </source>
</evidence>
<comment type="caution">
    <text evidence="2">The sequence shown here is derived from an EMBL/GenBank/DDBJ whole genome shotgun (WGS) entry which is preliminary data.</text>
</comment>
<feature type="compositionally biased region" description="Basic and acidic residues" evidence="1">
    <location>
        <begin position="107"/>
        <end position="126"/>
    </location>
</feature>
<protein>
    <submittedName>
        <fullName evidence="2">Uncharacterized protein</fullName>
    </submittedName>
</protein>
<organism evidence="2 3">
    <name type="scientific">Rangifer tarandus platyrhynchus</name>
    <name type="common">Svalbard reindeer</name>
    <dbReference type="NCBI Taxonomy" id="3082113"/>
    <lineage>
        <taxon>Eukaryota</taxon>
        <taxon>Metazoa</taxon>
        <taxon>Chordata</taxon>
        <taxon>Craniata</taxon>
        <taxon>Vertebrata</taxon>
        <taxon>Euteleostomi</taxon>
        <taxon>Mammalia</taxon>
        <taxon>Eutheria</taxon>
        <taxon>Laurasiatheria</taxon>
        <taxon>Artiodactyla</taxon>
        <taxon>Ruminantia</taxon>
        <taxon>Pecora</taxon>
        <taxon>Cervidae</taxon>
        <taxon>Odocoileinae</taxon>
        <taxon>Rangifer</taxon>
    </lineage>
</organism>
<reference evidence="2" key="1">
    <citation type="submission" date="2023-04" db="EMBL/GenBank/DDBJ databases">
        <authorList>
            <consortium name="ELIXIR-Norway"/>
        </authorList>
    </citation>
    <scope>NUCLEOTIDE SEQUENCE [LARGE SCALE GENOMIC DNA]</scope>
</reference>
<accession>A0ABN8XJA6</accession>
<evidence type="ECO:0000256" key="1">
    <source>
        <dbReference type="SAM" id="MobiDB-lite"/>
    </source>
</evidence>
<feature type="region of interest" description="Disordered" evidence="1">
    <location>
        <begin position="104"/>
        <end position="126"/>
    </location>
</feature>
<proteinExistence type="predicted"/>
<sequence>MQSSCRGDRFFLGCRYPRLLLTSHLQRLTTRQHSLYLALPRCQAPSRSGSQQRSYFARIAYYACTFSQERCRRPFAVPGPQRSKQQSTAEGVRLLGLRRARNSTYGPRRETRGEFTSETSDREGNVRCEAGNSTRCRRARTPAVAHAIVSVGDPDFLFTKSERAVDGSAPQCGVYSQAASPPLICPNRTKQKLEGTGDAGRRREARSAMRLQSCDRGLWRRRIRADIGA</sequence>
<keyword evidence="3" id="KW-1185">Reference proteome</keyword>
<name>A0ABN8XJA6_RANTA</name>
<dbReference type="EMBL" id="CATKSN020000328">
    <property type="protein sequence ID" value="CAI9149479.1"/>
    <property type="molecule type" value="Genomic_DNA"/>
</dbReference>